<organism evidence="1 2">
    <name type="scientific">Myriangium duriaei CBS 260.36</name>
    <dbReference type="NCBI Taxonomy" id="1168546"/>
    <lineage>
        <taxon>Eukaryota</taxon>
        <taxon>Fungi</taxon>
        <taxon>Dikarya</taxon>
        <taxon>Ascomycota</taxon>
        <taxon>Pezizomycotina</taxon>
        <taxon>Dothideomycetes</taxon>
        <taxon>Dothideomycetidae</taxon>
        <taxon>Myriangiales</taxon>
        <taxon>Myriangiaceae</taxon>
        <taxon>Myriangium</taxon>
    </lineage>
</organism>
<name>A0A9P4J8Z8_9PEZI</name>
<dbReference type="AlphaFoldDB" id="A0A9P4J8Z8"/>
<reference evidence="1" key="1">
    <citation type="journal article" date="2020" name="Stud. Mycol.">
        <title>101 Dothideomycetes genomes: a test case for predicting lifestyles and emergence of pathogens.</title>
        <authorList>
            <person name="Haridas S."/>
            <person name="Albert R."/>
            <person name="Binder M."/>
            <person name="Bloem J."/>
            <person name="Labutti K."/>
            <person name="Salamov A."/>
            <person name="Andreopoulos B."/>
            <person name="Baker S."/>
            <person name="Barry K."/>
            <person name="Bills G."/>
            <person name="Bluhm B."/>
            <person name="Cannon C."/>
            <person name="Castanera R."/>
            <person name="Culley D."/>
            <person name="Daum C."/>
            <person name="Ezra D."/>
            <person name="Gonzalez J."/>
            <person name="Henrissat B."/>
            <person name="Kuo A."/>
            <person name="Liang C."/>
            <person name="Lipzen A."/>
            <person name="Lutzoni F."/>
            <person name="Magnuson J."/>
            <person name="Mondo S."/>
            <person name="Nolan M."/>
            <person name="Ohm R."/>
            <person name="Pangilinan J."/>
            <person name="Park H.-J."/>
            <person name="Ramirez L."/>
            <person name="Alfaro M."/>
            <person name="Sun H."/>
            <person name="Tritt A."/>
            <person name="Yoshinaga Y."/>
            <person name="Zwiers L.-H."/>
            <person name="Turgeon B."/>
            <person name="Goodwin S."/>
            <person name="Spatafora J."/>
            <person name="Crous P."/>
            <person name="Grigoriev I."/>
        </authorList>
    </citation>
    <scope>NUCLEOTIDE SEQUENCE</scope>
    <source>
        <strain evidence="1">CBS 260.36</strain>
    </source>
</reference>
<protein>
    <submittedName>
        <fullName evidence="1">Uncharacterized protein</fullName>
    </submittedName>
</protein>
<keyword evidence="2" id="KW-1185">Reference proteome</keyword>
<sequence length="77" mass="9070">MADLRLQTSLKRGQNFLRFSCAFILSFHVMLSVRSSLFRETVCHEGKWKLFMSASKLRCTRGTSYPLPKRYRVNDHN</sequence>
<evidence type="ECO:0000313" key="1">
    <source>
        <dbReference type="EMBL" id="KAF2157538.1"/>
    </source>
</evidence>
<evidence type="ECO:0000313" key="2">
    <source>
        <dbReference type="Proteomes" id="UP000799439"/>
    </source>
</evidence>
<gene>
    <name evidence="1" type="ORF">K461DRAFT_20174</name>
</gene>
<dbReference type="EMBL" id="ML996081">
    <property type="protein sequence ID" value="KAF2157538.1"/>
    <property type="molecule type" value="Genomic_DNA"/>
</dbReference>
<comment type="caution">
    <text evidence="1">The sequence shown here is derived from an EMBL/GenBank/DDBJ whole genome shotgun (WGS) entry which is preliminary data.</text>
</comment>
<accession>A0A9P4J8Z8</accession>
<dbReference type="Proteomes" id="UP000799439">
    <property type="component" value="Unassembled WGS sequence"/>
</dbReference>
<proteinExistence type="predicted"/>